<comment type="similarity">
    <text evidence="1 4">Belongs to the GST superfamily. Kappa family.</text>
</comment>
<dbReference type="GO" id="GO:0005777">
    <property type="term" value="C:peroxisome"/>
    <property type="evidence" value="ECO:0007669"/>
    <property type="project" value="TreeGrafter"/>
</dbReference>
<dbReference type="PANTHER" id="PTHR42943">
    <property type="entry name" value="GLUTATHIONE S-TRANSFERASE KAPPA"/>
    <property type="match status" value="1"/>
</dbReference>
<accession>A0A0L0NFQ9</accession>
<evidence type="ECO:0000256" key="3">
    <source>
        <dbReference type="ARBA" id="ARBA00047960"/>
    </source>
</evidence>
<dbReference type="GO" id="GO:0006749">
    <property type="term" value="P:glutathione metabolic process"/>
    <property type="evidence" value="ECO:0007669"/>
    <property type="project" value="TreeGrafter"/>
</dbReference>
<evidence type="ECO:0000313" key="7">
    <source>
        <dbReference type="EMBL" id="KND92555.1"/>
    </source>
</evidence>
<comment type="caution">
    <text evidence="7">The sequence shown here is derived from an EMBL/GenBank/DDBJ whole genome shotgun (WGS) entry which is preliminary data.</text>
</comment>
<dbReference type="SUPFAM" id="SSF52833">
    <property type="entry name" value="Thioredoxin-like"/>
    <property type="match status" value="1"/>
</dbReference>
<dbReference type="Proteomes" id="UP000036947">
    <property type="component" value="Unassembled WGS sequence"/>
</dbReference>
<dbReference type="InterPro" id="IPR001853">
    <property type="entry name" value="DSBA-like_thioredoxin_dom"/>
</dbReference>
<evidence type="ECO:0000259" key="6">
    <source>
        <dbReference type="Pfam" id="PF01323"/>
    </source>
</evidence>
<dbReference type="GO" id="GO:0004602">
    <property type="term" value="F:glutathione peroxidase activity"/>
    <property type="evidence" value="ECO:0007669"/>
    <property type="project" value="TreeGrafter"/>
</dbReference>
<dbReference type="FunFam" id="3.40.30.10:FF:000096">
    <property type="entry name" value="Glutathione S-transferase kappa"/>
    <property type="match status" value="1"/>
</dbReference>
<dbReference type="AlphaFoldDB" id="A0A0L0NFQ9"/>
<gene>
    <name evidence="7" type="ORF">TOPH_02582</name>
</gene>
<sequence>MAAVPKITLYVDTVSPFAYIAYHVLRNDAVFRRCDITYVPIFLGGLMKACGNTPPINITNKGRWIDRERQRWAETLQVPMTLDRPANFPPLTLTTMRHLAALDEADGRDDTDKQQRLARTLDALYHDFWVEHRETHKPEVLSPLLGRVLGADEAAKVVATAPLEGKAALQRNTDDAFAAGAFGLPWMVCTNAAGETESFWGVDHLGQVAAFLGLPRPSTGGWKALL</sequence>
<evidence type="ECO:0000256" key="4">
    <source>
        <dbReference type="PIRNR" id="PIRNR006386"/>
    </source>
</evidence>
<feature type="active site" description="Nucleophile" evidence="5">
    <location>
        <position position="15"/>
    </location>
</feature>
<dbReference type="STRING" id="1163406.A0A0L0NFQ9"/>
<dbReference type="InterPro" id="IPR014440">
    <property type="entry name" value="HCCAis_GSTk"/>
</dbReference>
<name>A0A0L0NFQ9_TOLOC</name>
<dbReference type="EMBL" id="LFRF01000005">
    <property type="protein sequence ID" value="KND92555.1"/>
    <property type="molecule type" value="Genomic_DNA"/>
</dbReference>
<protein>
    <recommendedName>
        <fullName evidence="4">Glutathione S-transferase kappa</fullName>
        <ecNumber evidence="4">2.5.1.18</ecNumber>
    </recommendedName>
</protein>
<dbReference type="Pfam" id="PF01323">
    <property type="entry name" value="DSBA"/>
    <property type="match status" value="1"/>
</dbReference>
<dbReference type="GO" id="GO:0005739">
    <property type="term" value="C:mitochondrion"/>
    <property type="evidence" value="ECO:0007669"/>
    <property type="project" value="TreeGrafter"/>
</dbReference>
<evidence type="ECO:0000256" key="2">
    <source>
        <dbReference type="ARBA" id="ARBA00022679"/>
    </source>
</evidence>
<feature type="domain" description="DSBA-like thioredoxin" evidence="6">
    <location>
        <begin position="7"/>
        <end position="211"/>
    </location>
</feature>
<keyword evidence="8" id="KW-1185">Reference proteome</keyword>
<evidence type="ECO:0000256" key="5">
    <source>
        <dbReference type="PIRSR" id="PIRSR006386-1"/>
    </source>
</evidence>
<proteinExistence type="inferred from homology"/>
<dbReference type="InterPro" id="IPR036249">
    <property type="entry name" value="Thioredoxin-like_sf"/>
</dbReference>
<dbReference type="Gene3D" id="3.40.30.10">
    <property type="entry name" value="Glutaredoxin"/>
    <property type="match status" value="1"/>
</dbReference>
<keyword evidence="2 4" id="KW-0808">Transferase</keyword>
<dbReference type="EC" id="2.5.1.18" evidence="4"/>
<organism evidence="7 8">
    <name type="scientific">Tolypocladium ophioglossoides (strain CBS 100239)</name>
    <name type="common">Snaketongue truffleclub</name>
    <name type="synonym">Elaphocordyceps ophioglossoides</name>
    <dbReference type="NCBI Taxonomy" id="1163406"/>
    <lineage>
        <taxon>Eukaryota</taxon>
        <taxon>Fungi</taxon>
        <taxon>Dikarya</taxon>
        <taxon>Ascomycota</taxon>
        <taxon>Pezizomycotina</taxon>
        <taxon>Sordariomycetes</taxon>
        <taxon>Hypocreomycetidae</taxon>
        <taxon>Hypocreales</taxon>
        <taxon>Ophiocordycipitaceae</taxon>
        <taxon>Tolypocladium</taxon>
    </lineage>
</organism>
<dbReference type="OrthoDB" id="4664297at2759"/>
<dbReference type="PIRSF" id="PIRSF006386">
    <property type="entry name" value="HCCAis_GSTk"/>
    <property type="match status" value="1"/>
</dbReference>
<dbReference type="PANTHER" id="PTHR42943:SF2">
    <property type="entry name" value="GLUTATHIONE S-TRANSFERASE KAPPA 1"/>
    <property type="match status" value="1"/>
</dbReference>
<reference evidence="7 8" key="1">
    <citation type="journal article" date="2015" name="BMC Genomics">
        <title>The genome of the truffle-parasite Tolypocladium ophioglossoides and the evolution of antifungal peptaibiotics.</title>
        <authorList>
            <person name="Quandt C.A."/>
            <person name="Bushley K.E."/>
            <person name="Spatafora J.W."/>
        </authorList>
    </citation>
    <scope>NUCLEOTIDE SEQUENCE [LARGE SCALE GENOMIC DNA]</scope>
    <source>
        <strain evidence="7 8">CBS 100239</strain>
    </source>
</reference>
<dbReference type="InterPro" id="IPR051924">
    <property type="entry name" value="GST_Kappa/NadH"/>
</dbReference>
<comment type="catalytic activity">
    <reaction evidence="3 4">
        <text>RX + glutathione = an S-substituted glutathione + a halide anion + H(+)</text>
        <dbReference type="Rhea" id="RHEA:16437"/>
        <dbReference type="ChEBI" id="CHEBI:15378"/>
        <dbReference type="ChEBI" id="CHEBI:16042"/>
        <dbReference type="ChEBI" id="CHEBI:17792"/>
        <dbReference type="ChEBI" id="CHEBI:57925"/>
        <dbReference type="ChEBI" id="CHEBI:90779"/>
        <dbReference type="EC" id="2.5.1.18"/>
    </reaction>
</comment>
<evidence type="ECO:0000256" key="1">
    <source>
        <dbReference type="ARBA" id="ARBA00006494"/>
    </source>
</evidence>
<evidence type="ECO:0000313" key="8">
    <source>
        <dbReference type="Proteomes" id="UP000036947"/>
    </source>
</evidence>
<dbReference type="GO" id="GO:0004364">
    <property type="term" value="F:glutathione transferase activity"/>
    <property type="evidence" value="ECO:0007669"/>
    <property type="project" value="UniProtKB-UniRule"/>
</dbReference>